<evidence type="ECO:0000259" key="2">
    <source>
        <dbReference type="Pfam" id="PF22936"/>
    </source>
</evidence>
<gene>
    <name evidence="3" type="ORF">V8G54_027443</name>
</gene>
<feature type="compositionally biased region" description="Polar residues" evidence="1">
    <location>
        <begin position="189"/>
        <end position="199"/>
    </location>
</feature>
<dbReference type="Proteomes" id="UP001374535">
    <property type="component" value="Chromosome 8"/>
</dbReference>
<reference evidence="3 4" key="1">
    <citation type="journal article" date="2023" name="Life. Sci Alliance">
        <title>Evolutionary insights into 3D genome organization and epigenetic landscape of Vigna mungo.</title>
        <authorList>
            <person name="Junaid A."/>
            <person name="Singh B."/>
            <person name="Bhatia S."/>
        </authorList>
    </citation>
    <scope>NUCLEOTIDE SEQUENCE [LARGE SCALE GENOMIC DNA]</scope>
    <source>
        <strain evidence="3">Urdbean</strain>
    </source>
</reference>
<feature type="compositionally biased region" description="Low complexity" evidence="1">
    <location>
        <begin position="169"/>
        <end position="188"/>
    </location>
</feature>
<dbReference type="AlphaFoldDB" id="A0AAQ3RN28"/>
<feature type="domain" description="Retrovirus-related Pol polyprotein from transposon TNT 1-94-like beta-barrel" evidence="2">
    <location>
        <begin position="261"/>
        <end position="335"/>
    </location>
</feature>
<evidence type="ECO:0000256" key="1">
    <source>
        <dbReference type="SAM" id="MobiDB-lite"/>
    </source>
</evidence>
<feature type="compositionally biased region" description="Low complexity" evidence="1">
    <location>
        <begin position="438"/>
        <end position="479"/>
    </location>
</feature>
<proteinExistence type="predicted"/>
<accession>A0AAQ3RN28</accession>
<dbReference type="PANTHER" id="PTHR47481">
    <property type="match status" value="1"/>
</dbReference>
<organism evidence="3 4">
    <name type="scientific">Vigna mungo</name>
    <name type="common">Black gram</name>
    <name type="synonym">Phaseolus mungo</name>
    <dbReference type="NCBI Taxonomy" id="3915"/>
    <lineage>
        <taxon>Eukaryota</taxon>
        <taxon>Viridiplantae</taxon>
        <taxon>Streptophyta</taxon>
        <taxon>Embryophyta</taxon>
        <taxon>Tracheophyta</taxon>
        <taxon>Spermatophyta</taxon>
        <taxon>Magnoliopsida</taxon>
        <taxon>eudicotyledons</taxon>
        <taxon>Gunneridae</taxon>
        <taxon>Pentapetalae</taxon>
        <taxon>rosids</taxon>
        <taxon>fabids</taxon>
        <taxon>Fabales</taxon>
        <taxon>Fabaceae</taxon>
        <taxon>Papilionoideae</taxon>
        <taxon>50 kb inversion clade</taxon>
        <taxon>NPAAA clade</taxon>
        <taxon>indigoferoid/millettioid clade</taxon>
        <taxon>Phaseoleae</taxon>
        <taxon>Vigna</taxon>
    </lineage>
</organism>
<dbReference type="EMBL" id="CP144693">
    <property type="protein sequence ID" value="WVZ01374.1"/>
    <property type="molecule type" value="Genomic_DNA"/>
</dbReference>
<evidence type="ECO:0000313" key="3">
    <source>
        <dbReference type="EMBL" id="WVZ01374.1"/>
    </source>
</evidence>
<feature type="region of interest" description="Disordered" evidence="1">
    <location>
        <begin position="438"/>
        <end position="489"/>
    </location>
</feature>
<evidence type="ECO:0000313" key="4">
    <source>
        <dbReference type="Proteomes" id="UP001374535"/>
    </source>
</evidence>
<protein>
    <recommendedName>
        <fullName evidence="2">Retrovirus-related Pol polyprotein from transposon TNT 1-94-like beta-barrel domain-containing protein</fullName>
    </recommendedName>
</protein>
<dbReference type="Pfam" id="PF22936">
    <property type="entry name" value="Pol_BBD"/>
    <property type="match status" value="1"/>
</dbReference>
<keyword evidence="4" id="KW-1185">Reference proteome</keyword>
<sequence>MVAESNFTFLNPHEPTKPFSIVPLSAPTTFINNTDTPPVSQANHAYLSWKRQDRLIYGALLTTLSDFVASLVTQTKTSVALWLTLKGTFARASRGHVKQLKDRVLRGFDETFKPVVDGVNARDNPIAFEELHEKLLQHELHLKTTHQITLGPTTTLTAQAKLNKPKPRPSTQSQWSSPPPNTSWSVPPQQQYTSRSTGQGPRPYLGKCQWCKNVGHLLPQCPIFRELHPTIQVPQNPPRQQNHYTVPRAHTMTIGPSNRHYLLDSGATHHVTTDLNNLVVYHPYTGPDSLFLGDGSGLHISHSSTLKLHDISLPNVLCVPSMKQNVLSVSKLTKETNSAFIFLPDSFVMKDLQTGHTKLKGPCVNDVYVWPSSSPSVNHLQLNKSVGWHHKFVETTFPFSTMSIQPPLPTPVSTRTNLTIPITHNSLPLILAQSTTISSISNSNPPQSPTTISSPDTTVSSPHTTIPSPSSLAPPQVSHPQPPVPTGDTDDYVSTTCYILYLGGTPISWSSRKQRSIAQSSTESEYKALADTAAEMLWVISLFGELGHTINTQPLKRDFRNHNLNVLGG</sequence>
<dbReference type="InterPro" id="IPR054722">
    <property type="entry name" value="PolX-like_BBD"/>
</dbReference>
<dbReference type="PANTHER" id="PTHR47481:SF22">
    <property type="entry name" value="RETROTRANSPOSON GAG DOMAIN-CONTAINING PROTEIN"/>
    <property type="match status" value="1"/>
</dbReference>
<feature type="region of interest" description="Disordered" evidence="1">
    <location>
        <begin position="160"/>
        <end position="200"/>
    </location>
</feature>
<name>A0AAQ3RN28_VIGMU</name>
<dbReference type="CDD" id="cd09272">
    <property type="entry name" value="RNase_HI_RT_Ty1"/>
    <property type="match status" value="1"/>
</dbReference>